<reference evidence="3 5" key="2">
    <citation type="submission" date="2023-09" db="EMBL/GenBank/DDBJ databases">
        <title>Complete-Gapless Cercospora beticola genome.</title>
        <authorList>
            <person name="Wyatt N.A."/>
            <person name="Spanner R.E."/>
            <person name="Bolton M.D."/>
        </authorList>
    </citation>
    <scope>NUCLEOTIDE SEQUENCE [LARGE SCALE GENOMIC DNA]</scope>
    <source>
        <strain evidence="3">Cb09-40</strain>
    </source>
</reference>
<evidence type="ECO:0008006" key="6">
    <source>
        <dbReference type="Google" id="ProtNLM"/>
    </source>
</evidence>
<dbReference type="EMBL" id="LKMD01000100">
    <property type="protein sequence ID" value="PIB02425.1"/>
    <property type="molecule type" value="Genomic_DNA"/>
</dbReference>
<evidence type="ECO:0000256" key="1">
    <source>
        <dbReference type="SAM" id="MobiDB-lite"/>
    </source>
</evidence>
<protein>
    <recommendedName>
        <fullName evidence="6">UBZ4-type domain-containing protein</fullName>
    </recommendedName>
</protein>
<dbReference type="Proteomes" id="UP001302367">
    <property type="component" value="Chromosome 1"/>
</dbReference>
<keyword evidence="5" id="KW-1185">Reference proteome</keyword>
<evidence type="ECO:0000313" key="2">
    <source>
        <dbReference type="EMBL" id="PIB02425.1"/>
    </source>
</evidence>
<organism evidence="2 4">
    <name type="scientific">Cercospora beticola</name>
    <name type="common">Sugarbeet leaf spot fungus</name>
    <dbReference type="NCBI Taxonomy" id="122368"/>
    <lineage>
        <taxon>Eukaryota</taxon>
        <taxon>Fungi</taxon>
        <taxon>Dikarya</taxon>
        <taxon>Ascomycota</taxon>
        <taxon>Pezizomycotina</taxon>
        <taxon>Dothideomycetes</taxon>
        <taxon>Dothideomycetidae</taxon>
        <taxon>Mycosphaerellales</taxon>
        <taxon>Mycosphaerellaceae</taxon>
        <taxon>Cercospora</taxon>
    </lineage>
</organism>
<dbReference type="InterPro" id="IPR019240">
    <property type="entry name" value="DUF2196"/>
</dbReference>
<dbReference type="PANTHER" id="PTHR40069:SF1">
    <property type="entry name" value="YWBE PROTEIN"/>
    <property type="match status" value="1"/>
</dbReference>
<evidence type="ECO:0000313" key="3">
    <source>
        <dbReference type="EMBL" id="WPA96901.1"/>
    </source>
</evidence>
<evidence type="ECO:0000313" key="4">
    <source>
        <dbReference type="Proteomes" id="UP000230605"/>
    </source>
</evidence>
<reference evidence="2 4" key="1">
    <citation type="submission" date="2015-10" db="EMBL/GenBank/DDBJ databases">
        <title>The cercosporin biosynthetic gene cluster was horizontally transferred to several fungal lineages and shown to be expanded in Cercospora beticola based on microsynteny with recipient genomes.</title>
        <authorList>
            <person name="De Jonge R."/>
            <person name="Ebert M.K."/>
            <person name="Suttle J.C."/>
            <person name="Jurick Ii W.M."/>
            <person name="Secor G.A."/>
            <person name="Thomma B.P."/>
            <person name="Van De Peer Y."/>
            <person name="Bolton M.D."/>
        </authorList>
    </citation>
    <scope>NUCLEOTIDE SEQUENCE [LARGE SCALE GENOMIC DNA]</scope>
    <source>
        <strain evidence="2 4">09-40</strain>
    </source>
</reference>
<accession>A0A2G5ICB7</accession>
<sequence>MQRPRNRQPRAAHDNARRGDRGGGGRRGGRGGRDVHRGPEYHPVPSIQQVVPGAAVSIVLKADQPTGREVQGIVQDVLTRGDHPRGVKVRLTDGRVGRVQRMSASVPPTTTTITTTSTTSGGFKHVADVRYDDGYIDSAAGPPPRTLADFLPNFDEPQSATGQRTEPSLSSVNATCPVCGVFEGDEVAVSRHVESHFTDAPCG</sequence>
<dbReference type="OrthoDB" id="20105at2759"/>
<dbReference type="PANTHER" id="PTHR40069">
    <property type="entry name" value="YWBE PROTEIN"/>
    <property type="match status" value="1"/>
</dbReference>
<dbReference type="Pfam" id="PF09962">
    <property type="entry name" value="DUF2196"/>
    <property type="match status" value="1"/>
</dbReference>
<feature type="region of interest" description="Disordered" evidence="1">
    <location>
        <begin position="1"/>
        <end position="47"/>
    </location>
</feature>
<dbReference type="NCBIfam" id="TIGR03833">
    <property type="entry name" value="YwbE family protein"/>
    <property type="match status" value="1"/>
</dbReference>
<dbReference type="Proteomes" id="UP000230605">
    <property type="component" value="Chromosome 1"/>
</dbReference>
<gene>
    <name evidence="2" type="ORF">CB0940_01463</name>
    <name evidence="3" type="ORF">RHO25_001509</name>
</gene>
<dbReference type="AlphaFoldDB" id="A0A2G5ICB7"/>
<feature type="compositionally biased region" description="Basic and acidic residues" evidence="1">
    <location>
        <begin position="31"/>
        <end position="40"/>
    </location>
</feature>
<name>A0A2G5ICB7_CERBT</name>
<feature type="compositionally biased region" description="Basic residues" evidence="1">
    <location>
        <begin position="1"/>
        <end position="10"/>
    </location>
</feature>
<feature type="compositionally biased region" description="Basic and acidic residues" evidence="1">
    <location>
        <begin position="11"/>
        <end position="23"/>
    </location>
</feature>
<evidence type="ECO:0000313" key="5">
    <source>
        <dbReference type="Proteomes" id="UP001302367"/>
    </source>
</evidence>
<dbReference type="EMBL" id="CP134184">
    <property type="protein sequence ID" value="WPA96901.1"/>
    <property type="molecule type" value="Genomic_DNA"/>
</dbReference>
<proteinExistence type="predicted"/>